<dbReference type="Pfam" id="PF14497">
    <property type="entry name" value="GST_C_3"/>
    <property type="match status" value="1"/>
</dbReference>
<gene>
    <name evidence="4" type="ORF">BDY17DRAFT_252587</name>
</gene>
<evidence type="ECO:0000256" key="1">
    <source>
        <dbReference type="ARBA" id="ARBA00007409"/>
    </source>
</evidence>
<feature type="domain" description="GST C-terminal" evidence="3">
    <location>
        <begin position="95"/>
        <end position="246"/>
    </location>
</feature>
<dbReference type="Gene3D" id="3.40.30.10">
    <property type="entry name" value="Glutaredoxin"/>
    <property type="match status" value="1"/>
</dbReference>
<feature type="domain" description="GST N-terminal" evidence="2">
    <location>
        <begin position="2"/>
        <end position="83"/>
    </location>
</feature>
<dbReference type="SFLD" id="SFLDG00358">
    <property type="entry name" value="Main_(cytGST)"/>
    <property type="match status" value="1"/>
</dbReference>
<dbReference type="InterPro" id="IPR004045">
    <property type="entry name" value="Glutathione_S-Trfase_N"/>
</dbReference>
<evidence type="ECO:0000313" key="5">
    <source>
        <dbReference type="Proteomes" id="UP000799767"/>
    </source>
</evidence>
<evidence type="ECO:0000259" key="3">
    <source>
        <dbReference type="PROSITE" id="PS50405"/>
    </source>
</evidence>
<organism evidence="4 5">
    <name type="scientific">Neohortaea acidophila</name>
    <dbReference type="NCBI Taxonomy" id="245834"/>
    <lineage>
        <taxon>Eukaryota</taxon>
        <taxon>Fungi</taxon>
        <taxon>Dikarya</taxon>
        <taxon>Ascomycota</taxon>
        <taxon>Pezizomycotina</taxon>
        <taxon>Dothideomycetes</taxon>
        <taxon>Dothideomycetidae</taxon>
        <taxon>Mycosphaerellales</taxon>
        <taxon>Teratosphaeriaceae</taxon>
        <taxon>Neohortaea</taxon>
    </lineage>
</organism>
<keyword evidence="5" id="KW-1185">Reference proteome</keyword>
<dbReference type="AlphaFoldDB" id="A0A6A6PQY2"/>
<name>A0A6A6PQY2_9PEZI</name>
<dbReference type="PROSITE" id="PS50404">
    <property type="entry name" value="GST_NTER"/>
    <property type="match status" value="1"/>
</dbReference>
<reference evidence="4" key="1">
    <citation type="journal article" date="2020" name="Stud. Mycol.">
        <title>101 Dothideomycetes genomes: a test case for predicting lifestyles and emergence of pathogens.</title>
        <authorList>
            <person name="Haridas S."/>
            <person name="Albert R."/>
            <person name="Binder M."/>
            <person name="Bloem J."/>
            <person name="Labutti K."/>
            <person name="Salamov A."/>
            <person name="Andreopoulos B."/>
            <person name="Baker S."/>
            <person name="Barry K."/>
            <person name="Bills G."/>
            <person name="Bluhm B."/>
            <person name="Cannon C."/>
            <person name="Castanera R."/>
            <person name="Culley D."/>
            <person name="Daum C."/>
            <person name="Ezra D."/>
            <person name="Gonzalez J."/>
            <person name="Henrissat B."/>
            <person name="Kuo A."/>
            <person name="Liang C."/>
            <person name="Lipzen A."/>
            <person name="Lutzoni F."/>
            <person name="Magnuson J."/>
            <person name="Mondo S."/>
            <person name="Nolan M."/>
            <person name="Ohm R."/>
            <person name="Pangilinan J."/>
            <person name="Park H.-J."/>
            <person name="Ramirez L."/>
            <person name="Alfaro M."/>
            <person name="Sun H."/>
            <person name="Tritt A."/>
            <person name="Yoshinaga Y."/>
            <person name="Zwiers L.-H."/>
            <person name="Turgeon B."/>
            <person name="Goodwin S."/>
            <person name="Spatafora J."/>
            <person name="Crous P."/>
            <person name="Grigoriev I."/>
        </authorList>
    </citation>
    <scope>NUCLEOTIDE SEQUENCE</scope>
    <source>
        <strain evidence="4">CBS 113389</strain>
    </source>
</reference>
<dbReference type="GO" id="GO:0016740">
    <property type="term" value="F:transferase activity"/>
    <property type="evidence" value="ECO:0007669"/>
    <property type="project" value="UniProtKB-KW"/>
</dbReference>
<dbReference type="InterPro" id="IPR004046">
    <property type="entry name" value="GST_C"/>
</dbReference>
<dbReference type="SUPFAM" id="SSF52833">
    <property type="entry name" value="Thioredoxin-like"/>
    <property type="match status" value="1"/>
</dbReference>
<dbReference type="InterPro" id="IPR010987">
    <property type="entry name" value="Glutathione-S-Trfase_C-like"/>
</dbReference>
<comment type="similarity">
    <text evidence="1">Belongs to the GST superfamily.</text>
</comment>
<dbReference type="PANTHER" id="PTHR44051">
    <property type="entry name" value="GLUTATHIONE S-TRANSFERASE-RELATED"/>
    <property type="match status" value="1"/>
</dbReference>
<accession>A0A6A6PQY2</accession>
<keyword evidence="4" id="KW-0808">Transferase</keyword>
<dbReference type="RefSeq" id="XP_033588423.1">
    <property type="nucleotide sequence ID" value="XM_033731265.1"/>
</dbReference>
<dbReference type="Gene3D" id="1.20.1050.10">
    <property type="match status" value="1"/>
</dbReference>
<dbReference type="SFLD" id="SFLDS00019">
    <property type="entry name" value="Glutathione_Transferase_(cytos"/>
    <property type="match status" value="1"/>
</dbReference>
<proteinExistence type="inferred from homology"/>
<dbReference type="SUPFAM" id="SSF47616">
    <property type="entry name" value="GST C-terminal domain-like"/>
    <property type="match status" value="1"/>
</dbReference>
<dbReference type="GeneID" id="54472267"/>
<sequence length="246" mass="27715">MSAGTLYTFIGSGNSYKVRLLEALLGIKLQHVELDFLADEQHQPTFLAINPRGEVPCLVDGDKMFADSSSILTWLAGKWGDGGKQNGPSSYWSSDLYEQAQIIDWLSFANSWVQYGVFTNRAILSYNGPYNGLDNNQQWPQEKLDVFLEEGELRGNYSLKVLNKQLDKNDWLVLGRPTIADISVFVYIALAEMGDISLQPYPNVLAWIERIKKLPGFFPIEGLDDALLHVERWKSAGRSAPRNVKK</sequence>
<evidence type="ECO:0000313" key="4">
    <source>
        <dbReference type="EMBL" id="KAF2481853.1"/>
    </source>
</evidence>
<evidence type="ECO:0000259" key="2">
    <source>
        <dbReference type="PROSITE" id="PS50404"/>
    </source>
</evidence>
<dbReference type="PROSITE" id="PS50405">
    <property type="entry name" value="GST_CTER"/>
    <property type="match status" value="1"/>
</dbReference>
<dbReference type="EMBL" id="MU001637">
    <property type="protein sequence ID" value="KAF2481853.1"/>
    <property type="molecule type" value="Genomic_DNA"/>
</dbReference>
<dbReference type="PANTHER" id="PTHR44051:SF2">
    <property type="entry name" value="HYPOTHETICAL GLUTATHIONE S-TRANSFERASE LIKE PROTEIN"/>
    <property type="match status" value="1"/>
</dbReference>
<dbReference type="Pfam" id="PF13417">
    <property type="entry name" value="GST_N_3"/>
    <property type="match status" value="1"/>
</dbReference>
<dbReference type="InterPro" id="IPR036249">
    <property type="entry name" value="Thioredoxin-like_sf"/>
</dbReference>
<dbReference type="Proteomes" id="UP000799767">
    <property type="component" value="Unassembled WGS sequence"/>
</dbReference>
<dbReference type="OrthoDB" id="422574at2759"/>
<dbReference type="InterPro" id="IPR036282">
    <property type="entry name" value="Glutathione-S-Trfase_C_sf"/>
</dbReference>
<protein>
    <submittedName>
        <fullName evidence="4">Glutathione S-transferase</fullName>
    </submittedName>
</protein>
<dbReference type="InterPro" id="IPR040079">
    <property type="entry name" value="Glutathione_S-Trfase"/>
</dbReference>